<feature type="chain" id="PRO_5045575334" evidence="1">
    <location>
        <begin position="22"/>
        <end position="410"/>
    </location>
</feature>
<dbReference type="Pfam" id="PF01244">
    <property type="entry name" value="Peptidase_M19"/>
    <property type="match status" value="1"/>
</dbReference>
<keyword evidence="1" id="KW-0732">Signal</keyword>
<evidence type="ECO:0000313" key="3">
    <source>
        <dbReference type="Proteomes" id="UP001596024"/>
    </source>
</evidence>
<evidence type="ECO:0000256" key="1">
    <source>
        <dbReference type="SAM" id="SignalP"/>
    </source>
</evidence>
<dbReference type="PANTHER" id="PTHR10443:SF12">
    <property type="entry name" value="DIPEPTIDASE"/>
    <property type="match status" value="1"/>
</dbReference>
<evidence type="ECO:0000313" key="2">
    <source>
        <dbReference type="EMBL" id="MFC4725743.1"/>
    </source>
</evidence>
<keyword evidence="3" id="KW-1185">Reference proteome</keyword>
<name>A0ABV9NG90_9PROT</name>
<dbReference type="Proteomes" id="UP001596024">
    <property type="component" value="Unassembled WGS sequence"/>
</dbReference>
<proteinExistence type="predicted"/>
<reference evidence="3" key="1">
    <citation type="journal article" date="2019" name="Int. J. Syst. Evol. Microbiol.">
        <title>The Global Catalogue of Microorganisms (GCM) 10K type strain sequencing project: providing services to taxonomists for standard genome sequencing and annotation.</title>
        <authorList>
            <consortium name="The Broad Institute Genomics Platform"/>
            <consortium name="The Broad Institute Genome Sequencing Center for Infectious Disease"/>
            <person name="Wu L."/>
            <person name="Ma J."/>
        </authorList>
    </citation>
    <scope>NUCLEOTIDE SEQUENCE [LARGE SCALE GENOMIC DNA]</scope>
    <source>
        <strain evidence="3">CCUG 62981</strain>
    </source>
</reference>
<dbReference type="InterPro" id="IPR008257">
    <property type="entry name" value="Pept_M19"/>
</dbReference>
<protein>
    <submittedName>
        <fullName evidence="2">Dipeptidase</fullName>
    </submittedName>
</protein>
<dbReference type="InterPro" id="IPR032466">
    <property type="entry name" value="Metal_Hydrolase"/>
</dbReference>
<dbReference type="Gene3D" id="1.10.287.650">
    <property type="entry name" value="L27 domain"/>
    <property type="match status" value="1"/>
</dbReference>
<organism evidence="2 3">
    <name type="scientific">Glycocaulis abyssi</name>
    <dbReference type="NCBI Taxonomy" id="1433403"/>
    <lineage>
        <taxon>Bacteria</taxon>
        <taxon>Pseudomonadati</taxon>
        <taxon>Pseudomonadota</taxon>
        <taxon>Alphaproteobacteria</taxon>
        <taxon>Maricaulales</taxon>
        <taxon>Maricaulaceae</taxon>
        <taxon>Glycocaulis</taxon>
    </lineage>
</organism>
<sequence length="410" mass="44579">MLRTLIAGAAIAPFIAGAGFAQEPAGELTELEVREVHDRILTIDTHVDIPTGYATHLIDPNTWTRLQVDLPKMRAGGLDAAFFIVYVQQRDLDEEGFATARARAEETYQAIMRMVRANPERIALATTADEVDAIHAEGRLVALIGIENSYFMGENIEEEVPLWAARGARYAALTHFRNNQFGGSSNPDLSAGDPMEDPGLTDLGRRLVELLNDHGIMVDISHVGPRTSLEAIQMSRAPVIASHSGARAVYDHPRNLSDELLEAIRDNGGVAQMVAFRSYLRAIDPGLTAAIAELRTEVGLDQPGGWERMTPEDRAAYQTRLQALRAEYPDATVADMADHIDHAVAVAGIDHVGIVSDFDGGGGVRGWDDASETPNVTAELLRRGYSEEDIAKLWGGNVLRVMRGVEAAAR</sequence>
<dbReference type="CDD" id="cd01301">
    <property type="entry name" value="rDP_like"/>
    <property type="match status" value="1"/>
</dbReference>
<dbReference type="PROSITE" id="PS51365">
    <property type="entry name" value="RENAL_DIPEPTIDASE_2"/>
    <property type="match status" value="1"/>
</dbReference>
<comment type="caution">
    <text evidence="2">The sequence shown here is derived from an EMBL/GenBank/DDBJ whole genome shotgun (WGS) entry which is preliminary data.</text>
</comment>
<accession>A0ABV9NG90</accession>
<dbReference type="EMBL" id="JBHSGQ010000005">
    <property type="protein sequence ID" value="MFC4725743.1"/>
    <property type="molecule type" value="Genomic_DNA"/>
</dbReference>
<dbReference type="PANTHER" id="PTHR10443">
    <property type="entry name" value="MICROSOMAL DIPEPTIDASE"/>
    <property type="match status" value="1"/>
</dbReference>
<feature type="signal peptide" evidence="1">
    <location>
        <begin position="1"/>
        <end position="21"/>
    </location>
</feature>
<dbReference type="SUPFAM" id="SSF51556">
    <property type="entry name" value="Metallo-dependent hydrolases"/>
    <property type="match status" value="1"/>
</dbReference>
<gene>
    <name evidence="2" type="ORF">ACFPB0_10615</name>
</gene>
<dbReference type="RefSeq" id="WP_371392711.1">
    <property type="nucleotide sequence ID" value="NZ_CP163421.1"/>
</dbReference>
<dbReference type="Gene3D" id="3.20.20.140">
    <property type="entry name" value="Metal-dependent hydrolases"/>
    <property type="match status" value="1"/>
</dbReference>